<keyword evidence="3 4" id="KW-0413">Isomerase</keyword>
<evidence type="ECO:0000256" key="1">
    <source>
        <dbReference type="ARBA" id="ARBA00009375"/>
    </source>
</evidence>
<feature type="binding site" evidence="4 6">
    <location>
        <position position="110"/>
    </location>
    <ligand>
        <name>substrate</name>
    </ligand>
</feature>
<dbReference type="InterPro" id="IPR020094">
    <property type="entry name" value="TruA/RsuA/RluB/E/F_N"/>
</dbReference>
<comment type="subunit">
    <text evidence="4">Homodimer.</text>
</comment>
<proteinExistence type="inferred from homology"/>
<dbReference type="HAMAP" id="MF_00171">
    <property type="entry name" value="TruA"/>
    <property type="match status" value="1"/>
</dbReference>
<dbReference type="GO" id="GO:0003723">
    <property type="term" value="F:RNA binding"/>
    <property type="evidence" value="ECO:0007669"/>
    <property type="project" value="InterPro"/>
</dbReference>
<reference evidence="10" key="2">
    <citation type="journal article" date="2018" name="Environ. Microbiol.">
        <title>Bloom of a denitrifying methanotroph, 'Candidatus Methylomirabilis limnetica', in a deep stratified lake.</title>
        <authorList>
            <person name="Graf J.S."/>
            <person name="Mayr M.J."/>
            <person name="Marchant H.K."/>
            <person name="Tienken D."/>
            <person name="Hach P.F."/>
            <person name="Brand A."/>
            <person name="Schubert C.J."/>
            <person name="Kuypers M.M."/>
            <person name="Milucka J."/>
        </authorList>
    </citation>
    <scope>NUCLEOTIDE SEQUENCE [LARGE SCALE GENOMIC DNA]</scope>
    <source>
        <strain evidence="10">Zug</strain>
    </source>
</reference>
<dbReference type="Pfam" id="PF01416">
    <property type="entry name" value="PseudoU_synth_1"/>
    <property type="match status" value="2"/>
</dbReference>
<comment type="function">
    <text evidence="4">Formation of pseudouridine at positions 38, 39 and 40 in the anticodon stem and loop of transfer RNAs.</text>
</comment>
<dbReference type="GO" id="GO:0031119">
    <property type="term" value="P:tRNA pseudouridine synthesis"/>
    <property type="evidence" value="ECO:0007669"/>
    <property type="project" value="UniProtKB-UniRule"/>
</dbReference>
<dbReference type="Proteomes" id="UP000241436">
    <property type="component" value="Unassembled WGS sequence"/>
</dbReference>
<comment type="catalytic activity">
    <reaction evidence="4 7">
        <text>uridine(38/39/40) in tRNA = pseudouridine(38/39/40) in tRNA</text>
        <dbReference type="Rhea" id="RHEA:22376"/>
        <dbReference type="Rhea" id="RHEA-COMP:10085"/>
        <dbReference type="Rhea" id="RHEA-COMP:10087"/>
        <dbReference type="ChEBI" id="CHEBI:65314"/>
        <dbReference type="ChEBI" id="CHEBI:65315"/>
        <dbReference type="EC" id="5.4.99.12"/>
    </reaction>
</comment>
<evidence type="ECO:0000256" key="5">
    <source>
        <dbReference type="PIRSR" id="PIRSR001430-1"/>
    </source>
</evidence>
<dbReference type="CDD" id="cd02570">
    <property type="entry name" value="PseudoU_synth_EcTruA"/>
    <property type="match status" value="1"/>
</dbReference>
<dbReference type="PANTHER" id="PTHR11142">
    <property type="entry name" value="PSEUDOURIDYLATE SYNTHASE"/>
    <property type="match status" value="1"/>
</dbReference>
<evidence type="ECO:0000313" key="10">
    <source>
        <dbReference type="Proteomes" id="UP000241436"/>
    </source>
</evidence>
<dbReference type="RefSeq" id="WP_107561488.1">
    <property type="nucleotide sequence ID" value="NZ_NVQC01000013.1"/>
</dbReference>
<dbReference type="FunFam" id="3.30.70.580:FF:000001">
    <property type="entry name" value="tRNA pseudouridine synthase A"/>
    <property type="match status" value="1"/>
</dbReference>
<dbReference type="SUPFAM" id="SSF55120">
    <property type="entry name" value="Pseudouridine synthase"/>
    <property type="match status" value="1"/>
</dbReference>
<comment type="caution">
    <text evidence="4">Lacks conserved residue(s) required for the propagation of feature annotation.</text>
</comment>
<organism evidence="9 10">
    <name type="scientific">Candidatus Methylomirabilis limnetica</name>
    <dbReference type="NCBI Taxonomy" id="2033718"/>
    <lineage>
        <taxon>Bacteria</taxon>
        <taxon>Candidatus Methylomirabilota</taxon>
        <taxon>Candidatus Methylomirabilia</taxon>
        <taxon>Candidatus Methylomirabilales</taxon>
        <taxon>Candidatus Methylomirabilaceae</taxon>
        <taxon>Candidatus Methylomirabilis</taxon>
    </lineage>
</organism>
<evidence type="ECO:0000313" key="9">
    <source>
        <dbReference type="EMBL" id="PTL36734.1"/>
    </source>
</evidence>
<dbReference type="NCBIfam" id="TIGR00071">
    <property type="entry name" value="hisT_truA"/>
    <property type="match status" value="1"/>
</dbReference>
<dbReference type="Gene3D" id="3.30.70.580">
    <property type="entry name" value="Pseudouridine synthase I, catalytic domain, N-terminal subdomain"/>
    <property type="match status" value="1"/>
</dbReference>
<comment type="similarity">
    <text evidence="1 4 7">Belongs to the tRNA pseudouridine synthase TruA family.</text>
</comment>
<evidence type="ECO:0000256" key="2">
    <source>
        <dbReference type="ARBA" id="ARBA00022694"/>
    </source>
</evidence>
<dbReference type="PANTHER" id="PTHR11142:SF0">
    <property type="entry name" value="TRNA PSEUDOURIDINE SYNTHASE-LIKE 1"/>
    <property type="match status" value="1"/>
</dbReference>
<dbReference type="Gene3D" id="3.30.70.660">
    <property type="entry name" value="Pseudouridine synthase I, catalytic domain, C-terminal subdomain"/>
    <property type="match status" value="1"/>
</dbReference>
<keyword evidence="10" id="KW-1185">Reference proteome</keyword>
<evidence type="ECO:0000256" key="4">
    <source>
        <dbReference type="HAMAP-Rule" id="MF_00171"/>
    </source>
</evidence>
<dbReference type="InterPro" id="IPR020103">
    <property type="entry name" value="PsdUridine_synth_cat_dom_sf"/>
</dbReference>
<sequence>MPTFKLTIEYDGTDYHGWQVQPGMTTIQGTLQKAVKRIVGKGVHVMGAGRTDSGVHALGQVASLRAEFSHPPDILRRALTSVLPPDIVVTAVEEMDNDFHAQLWAKWKRYRYTILTRPYPSALERRYTLFVPYPLKIDAMADAAKTLIGTHDFSAFQAAGSSVKSSIRTVLVAELRQEGDHLLLEIVASGFLRHMIRIIMGTLLDVGRGRLRPEDLKAILEGKDRNNASKTISPHALCLLEVGYQPFTPHASRPHVLSQEVCFP</sequence>
<reference evidence="9 10" key="1">
    <citation type="submission" date="2017-09" db="EMBL/GenBank/DDBJ databases">
        <title>Bloom of a denitrifying methanotroph, Candidatus Methylomirabilis limnetica, in a deep stratified lake.</title>
        <authorList>
            <person name="Graf J.S."/>
            <person name="Marchant H.K."/>
            <person name="Tienken D."/>
            <person name="Hach P.F."/>
            <person name="Brand A."/>
            <person name="Schubert C.J."/>
            <person name="Kuypers M.M."/>
            <person name="Milucka J."/>
        </authorList>
    </citation>
    <scope>NUCLEOTIDE SEQUENCE [LARGE SCALE GENOMIC DNA]</scope>
    <source>
        <strain evidence="9 10">Zug</strain>
    </source>
</reference>
<dbReference type="InterPro" id="IPR020095">
    <property type="entry name" value="PsdUridine_synth_TruA_C"/>
</dbReference>
<gene>
    <name evidence="4" type="primary">truA</name>
    <name evidence="9" type="ORF">CLG94_03420</name>
</gene>
<protein>
    <recommendedName>
        <fullName evidence="4">tRNA pseudouridine synthase A</fullName>
        <ecNumber evidence="4">5.4.99.12</ecNumber>
    </recommendedName>
    <alternativeName>
        <fullName evidence="4">tRNA pseudouridine(38-40) synthase</fullName>
    </alternativeName>
    <alternativeName>
        <fullName evidence="4">tRNA pseudouridylate synthase I</fullName>
    </alternativeName>
    <alternativeName>
        <fullName evidence="4">tRNA-uridine isomerase I</fullName>
    </alternativeName>
</protein>
<dbReference type="OrthoDB" id="9811823at2"/>
<feature type="domain" description="Pseudouridine synthase I TruA alpha/beta" evidence="8">
    <location>
        <begin position="8"/>
        <end position="101"/>
    </location>
</feature>
<dbReference type="InterPro" id="IPR001406">
    <property type="entry name" value="PsdUridine_synth_TruA"/>
</dbReference>
<dbReference type="GO" id="GO:0160147">
    <property type="term" value="F:tRNA pseudouridine(38-40) synthase activity"/>
    <property type="evidence" value="ECO:0007669"/>
    <property type="project" value="UniProtKB-EC"/>
</dbReference>
<dbReference type="InterPro" id="IPR020097">
    <property type="entry name" value="PsdUridine_synth_TruA_a/b_dom"/>
</dbReference>
<dbReference type="PIRSF" id="PIRSF001430">
    <property type="entry name" value="tRNA_psdUrid_synth"/>
    <property type="match status" value="1"/>
</dbReference>
<evidence type="ECO:0000256" key="3">
    <source>
        <dbReference type="ARBA" id="ARBA00023235"/>
    </source>
</evidence>
<accession>A0A2T4U034</accession>
<evidence type="ECO:0000256" key="6">
    <source>
        <dbReference type="PIRSR" id="PIRSR001430-2"/>
    </source>
</evidence>
<feature type="domain" description="Pseudouridine synthase I TruA alpha/beta" evidence="8">
    <location>
        <begin position="143"/>
        <end position="244"/>
    </location>
</feature>
<dbReference type="EMBL" id="NVQC01000013">
    <property type="protein sequence ID" value="PTL36734.1"/>
    <property type="molecule type" value="Genomic_DNA"/>
</dbReference>
<feature type="active site" description="Nucleophile" evidence="4 5">
    <location>
        <position position="52"/>
    </location>
</feature>
<evidence type="ECO:0000256" key="7">
    <source>
        <dbReference type="RuleBase" id="RU003792"/>
    </source>
</evidence>
<keyword evidence="2 4" id="KW-0819">tRNA processing</keyword>
<dbReference type="EC" id="5.4.99.12" evidence="4"/>
<evidence type="ECO:0000259" key="8">
    <source>
        <dbReference type="Pfam" id="PF01416"/>
    </source>
</evidence>
<comment type="caution">
    <text evidence="9">The sequence shown here is derived from an EMBL/GenBank/DDBJ whole genome shotgun (WGS) entry which is preliminary data.</text>
</comment>
<dbReference type="AlphaFoldDB" id="A0A2T4U034"/>
<name>A0A2T4U034_9BACT</name>